<evidence type="ECO:0000259" key="10">
    <source>
        <dbReference type="SMART" id="SM00839"/>
    </source>
</evidence>
<dbReference type="GO" id="GO:0004352">
    <property type="term" value="F:glutamate dehydrogenase (NAD+) activity"/>
    <property type="evidence" value="ECO:0007669"/>
    <property type="project" value="TreeGrafter"/>
</dbReference>
<dbReference type="Gene3D" id="1.10.8.1210">
    <property type="match status" value="2"/>
</dbReference>
<evidence type="ECO:0000256" key="7">
    <source>
        <dbReference type="PIRSR" id="PIRSR000185-2"/>
    </source>
</evidence>
<dbReference type="InterPro" id="IPR033524">
    <property type="entry name" value="Glu/Leu/Phe/Val_DH_AS"/>
</dbReference>
<feature type="domain" description="Glutamate/phenylalanine/leucine/valine/L-tryptophan dehydrogenase C-terminal" evidence="10">
    <location>
        <begin position="190"/>
        <end position="419"/>
    </location>
</feature>
<feature type="site" description="Important for catalysis" evidence="8">
    <location>
        <position position="153"/>
    </location>
</feature>
<dbReference type="InterPro" id="IPR033922">
    <property type="entry name" value="NAD_bind_Glu_DH"/>
</dbReference>
<comment type="similarity">
    <text evidence="1 5 9">Belongs to the Glu/Leu/Phe/Val dehydrogenases family.</text>
</comment>
<feature type="binding site" evidence="7">
    <location>
        <position position="355"/>
    </location>
    <ligand>
        <name>substrate</name>
    </ligand>
</feature>
<keyword evidence="4 7" id="KW-0520">NAD</keyword>
<dbReference type="Gene3D" id="3.40.50.10860">
    <property type="entry name" value="Leucine Dehydrogenase, chain A, domain 1"/>
    <property type="match status" value="1"/>
</dbReference>
<feature type="binding site" evidence="7">
    <location>
        <position position="77"/>
    </location>
    <ligand>
        <name>substrate</name>
    </ligand>
</feature>
<feature type="active site" description="Proton donor" evidence="6">
    <location>
        <position position="113"/>
    </location>
</feature>
<dbReference type="PIRSF" id="PIRSF000185">
    <property type="entry name" value="Glu_DH"/>
    <property type="match status" value="1"/>
</dbReference>
<evidence type="ECO:0000256" key="5">
    <source>
        <dbReference type="PIRNR" id="PIRNR000185"/>
    </source>
</evidence>
<dbReference type="FunFam" id="3.40.50.10860:FF:000008">
    <property type="entry name" value="Glutamate dehydrogenase"/>
    <property type="match status" value="1"/>
</dbReference>
<feature type="binding site" evidence="7">
    <location>
        <position position="197"/>
    </location>
    <ligand>
        <name>NAD(+)</name>
        <dbReference type="ChEBI" id="CHEBI:57540"/>
    </ligand>
</feature>
<dbReference type="PROSITE" id="PS00074">
    <property type="entry name" value="GLFV_DEHYDROGENASE"/>
    <property type="match status" value="1"/>
</dbReference>
<dbReference type="EMBL" id="JAGYPE010000001">
    <property type="protein sequence ID" value="MBS4180507.1"/>
    <property type="molecule type" value="Genomic_DNA"/>
</dbReference>
<dbReference type="InterPro" id="IPR006095">
    <property type="entry name" value="Glu/Leu/Phe/Val/Trp_DH"/>
</dbReference>
<dbReference type="GO" id="GO:0006538">
    <property type="term" value="P:L-glutamate catabolic process"/>
    <property type="evidence" value="ECO:0007669"/>
    <property type="project" value="TreeGrafter"/>
</dbReference>
<evidence type="ECO:0000313" key="12">
    <source>
        <dbReference type="EMBL" id="MCH6264094.1"/>
    </source>
</evidence>
<reference evidence="11" key="1">
    <citation type="submission" date="2021-05" db="EMBL/GenBank/DDBJ databases">
        <title>Novel Bacillus species.</title>
        <authorList>
            <person name="Liu G."/>
        </authorList>
    </citation>
    <scope>NUCLEOTIDE SEQUENCE</scope>
    <source>
        <strain evidence="11 13">FJAT-50051</strain>
    </source>
</reference>
<evidence type="ECO:0000256" key="3">
    <source>
        <dbReference type="ARBA" id="ARBA00023002"/>
    </source>
</evidence>
<evidence type="ECO:0000313" key="13">
    <source>
        <dbReference type="Proteomes" id="UP000677265"/>
    </source>
</evidence>
<dbReference type="InterPro" id="IPR046346">
    <property type="entry name" value="Aminoacid_DH-like_N_sf"/>
</dbReference>
<keyword evidence="13" id="KW-1185">Reference proteome</keyword>
<feature type="binding site" evidence="7">
    <location>
        <position position="101"/>
    </location>
    <ligand>
        <name>substrate</name>
    </ligand>
</feature>
<keyword evidence="7" id="KW-0547">Nucleotide-binding</keyword>
<keyword evidence="3 5" id="KW-0560">Oxidoreductase</keyword>
<proteinExistence type="inferred from homology"/>
<dbReference type="PANTHER" id="PTHR11606:SF13">
    <property type="entry name" value="GLUTAMATE DEHYDROGENASE 1, MITOCHONDRIAL"/>
    <property type="match status" value="1"/>
</dbReference>
<dbReference type="InterPro" id="IPR036291">
    <property type="entry name" value="NAD(P)-bd_dom_sf"/>
</dbReference>
<dbReference type="PANTHER" id="PTHR11606">
    <property type="entry name" value="GLUTAMATE DEHYDROGENASE"/>
    <property type="match status" value="1"/>
</dbReference>
<dbReference type="PRINTS" id="PR00082">
    <property type="entry name" value="GLFDHDRGNASE"/>
</dbReference>
<accession>A0A942SUQ8</accession>
<sequence length="421" mass="46765">MKKEQQKEQESLNLFYSTQTVIQKALAKLGYQNEMFDLLKEPLRMLTVRIPVRMDDGSVKVFTGYRSQHNDAVGPTKGGVRFHPEVNEEEVKALSIWMSLKCGITNLPYGGGKGGIICDPRKMSFRELERLSRGYVRAISQIVGPTKDIPAPDVYTNSQIMAWMMDEYSRLREFDSPGFITGKPIVLGGSQGRETATARGVTICIEEAVKKKGIELQGARVVIQGFGNAGSYLAKFMHDAGAKVIAVSDVYGGVHDPNGLDIDYLLDRRDSFGTFSQLFKETITNKELLELECDILVPAAISNQITAENAANIKAAIVVEAANGPTTLEATNILTERGVLLVPDILASAGGVTVSYFEWVQNNQGYYWTEEEVAEKLKKVMVDSFEKIYRTAHEYQVDMRLAAYMTGIRKMAEAAQFRGWV</sequence>
<evidence type="ECO:0000256" key="2">
    <source>
        <dbReference type="ARBA" id="ARBA00012896"/>
    </source>
</evidence>
<feature type="binding site" evidence="7">
    <location>
        <position position="228"/>
    </location>
    <ligand>
        <name>NAD(+)</name>
        <dbReference type="ChEBI" id="CHEBI:57540"/>
    </ligand>
</feature>
<evidence type="ECO:0000256" key="6">
    <source>
        <dbReference type="PIRSR" id="PIRSR000185-1"/>
    </source>
</evidence>
<comment type="caution">
    <text evidence="11">The sequence shown here is derived from an EMBL/GenBank/DDBJ whole genome shotgun (WGS) entry which is preliminary data.</text>
</comment>
<dbReference type="InterPro" id="IPR014362">
    <property type="entry name" value="Glu_DH"/>
</dbReference>
<protein>
    <recommendedName>
        <fullName evidence="2 5">Glutamate dehydrogenase</fullName>
    </recommendedName>
</protein>
<dbReference type="RefSeq" id="WP_213141276.1">
    <property type="nucleotide sequence ID" value="NZ_JAGYPE020000001.1"/>
</dbReference>
<dbReference type="InterPro" id="IPR006096">
    <property type="entry name" value="Glu/Leu/Phe/Val/Trp_DH_C"/>
</dbReference>
<evidence type="ECO:0000256" key="1">
    <source>
        <dbReference type="ARBA" id="ARBA00006382"/>
    </source>
</evidence>
<dbReference type="GO" id="GO:0000166">
    <property type="term" value="F:nucleotide binding"/>
    <property type="evidence" value="ECO:0007669"/>
    <property type="project" value="UniProtKB-KW"/>
</dbReference>
<dbReference type="Pfam" id="PF00208">
    <property type="entry name" value="ELFV_dehydrog"/>
    <property type="match status" value="1"/>
</dbReference>
<dbReference type="AlphaFoldDB" id="A0A942SUQ8"/>
<dbReference type="Proteomes" id="UP000677265">
    <property type="component" value="Unassembled WGS sequence"/>
</dbReference>
<dbReference type="Gene3D" id="3.40.50.720">
    <property type="entry name" value="NAD(P)-binding Rossmann-like Domain"/>
    <property type="match status" value="1"/>
</dbReference>
<evidence type="ECO:0000256" key="4">
    <source>
        <dbReference type="ARBA" id="ARBA00023027"/>
    </source>
</evidence>
<dbReference type="CDD" id="cd01076">
    <property type="entry name" value="NAD_bind_1_Glu_DH"/>
    <property type="match status" value="1"/>
</dbReference>
<evidence type="ECO:0000256" key="9">
    <source>
        <dbReference type="RuleBase" id="RU004417"/>
    </source>
</evidence>
<name>A0A942SUQ8_9BACI</name>
<evidence type="ECO:0000256" key="8">
    <source>
        <dbReference type="PIRSR" id="PIRSR000185-3"/>
    </source>
</evidence>
<gene>
    <name evidence="12" type="ORF">KHB02_000955</name>
    <name evidence="11" type="ORF">KHB02_03770</name>
</gene>
<dbReference type="EMBL" id="JAGYPE020000001">
    <property type="protein sequence ID" value="MCH6264094.1"/>
    <property type="molecule type" value="Genomic_DNA"/>
</dbReference>
<dbReference type="SMART" id="SM00839">
    <property type="entry name" value="ELFV_dehydrog"/>
    <property type="match status" value="1"/>
</dbReference>
<dbReference type="InterPro" id="IPR006097">
    <property type="entry name" value="Glu/Leu/Phe/Val/Trp_DH_dimer"/>
</dbReference>
<organism evidence="11">
    <name type="scientific">Neobacillus citreus</name>
    <dbReference type="NCBI Taxonomy" id="2833578"/>
    <lineage>
        <taxon>Bacteria</taxon>
        <taxon>Bacillati</taxon>
        <taxon>Bacillota</taxon>
        <taxon>Bacilli</taxon>
        <taxon>Bacillales</taxon>
        <taxon>Bacillaceae</taxon>
        <taxon>Neobacillus</taxon>
    </lineage>
</organism>
<dbReference type="SUPFAM" id="SSF53223">
    <property type="entry name" value="Aminoacid dehydrogenase-like, N-terminal domain"/>
    <property type="match status" value="1"/>
</dbReference>
<dbReference type="FunFam" id="3.40.50.720:FF:000212">
    <property type="entry name" value="Glutamate dehydrogenase"/>
    <property type="match status" value="1"/>
</dbReference>
<evidence type="ECO:0000313" key="11">
    <source>
        <dbReference type="EMBL" id="MBS4180507.1"/>
    </source>
</evidence>
<dbReference type="Pfam" id="PF02812">
    <property type="entry name" value="ELFV_dehydrog_N"/>
    <property type="match status" value="1"/>
</dbReference>
<dbReference type="SUPFAM" id="SSF51735">
    <property type="entry name" value="NAD(P)-binding Rossmann-fold domains"/>
    <property type="match status" value="1"/>
</dbReference>